<accession>A0AAX2RBW4</accession>
<dbReference type="Proteomes" id="UP000298234">
    <property type="component" value="Unassembled WGS sequence"/>
</dbReference>
<reference evidence="2 3" key="1">
    <citation type="submission" date="2019-03" db="EMBL/GenBank/DDBJ databases">
        <title>Burkholderia cepacia outbreak.</title>
        <authorList>
            <person name="Farzana R."/>
            <person name="Walsh T.R."/>
        </authorList>
    </citation>
    <scope>NUCLEOTIDE SEQUENCE [LARGE SCALE GENOMIC DNA]</scope>
    <source>
        <strain evidence="3">d13</strain>
    </source>
</reference>
<protein>
    <submittedName>
        <fullName evidence="2">Uncharacterized protein</fullName>
    </submittedName>
</protein>
<dbReference type="EMBL" id="SNSQ01000092">
    <property type="protein sequence ID" value="TEU32928.1"/>
    <property type="molecule type" value="Genomic_DNA"/>
</dbReference>
<dbReference type="RefSeq" id="WP_134257773.1">
    <property type="nucleotide sequence ID" value="NZ_SNSG01000106.1"/>
</dbReference>
<comment type="caution">
    <text evidence="2">The sequence shown here is derived from an EMBL/GenBank/DDBJ whole genome shotgun (WGS) entry which is preliminary data.</text>
</comment>
<dbReference type="AlphaFoldDB" id="A0AAX2RBW4"/>
<name>A0AAX2RBW4_BURCE</name>
<evidence type="ECO:0000313" key="3">
    <source>
        <dbReference type="Proteomes" id="UP000298234"/>
    </source>
</evidence>
<organism evidence="2 3">
    <name type="scientific">Burkholderia cepacia</name>
    <name type="common">Pseudomonas cepacia</name>
    <dbReference type="NCBI Taxonomy" id="292"/>
    <lineage>
        <taxon>Bacteria</taxon>
        <taxon>Pseudomonadati</taxon>
        <taxon>Pseudomonadota</taxon>
        <taxon>Betaproteobacteria</taxon>
        <taxon>Burkholderiales</taxon>
        <taxon>Burkholderiaceae</taxon>
        <taxon>Burkholderia</taxon>
        <taxon>Burkholderia cepacia complex</taxon>
    </lineage>
</organism>
<evidence type="ECO:0000313" key="2">
    <source>
        <dbReference type="EMBL" id="TEU32928.1"/>
    </source>
</evidence>
<feature type="compositionally biased region" description="Basic and acidic residues" evidence="1">
    <location>
        <begin position="329"/>
        <end position="338"/>
    </location>
</feature>
<proteinExistence type="predicted"/>
<feature type="region of interest" description="Disordered" evidence="1">
    <location>
        <begin position="329"/>
        <end position="352"/>
    </location>
</feature>
<evidence type="ECO:0000256" key="1">
    <source>
        <dbReference type="SAM" id="MobiDB-lite"/>
    </source>
</evidence>
<gene>
    <name evidence="2" type="ORF">E3D37_41920</name>
</gene>
<sequence length="352" mass="39176">MSEFQKKAEGIFARFAEKLSKVDLKMAVSLPAVIGATVVAAGCALEAHGELGLLRHGSDVGPAVRGSMEALGAYKQTLGQYPFGEFLLRGIEGKLSSFGGNAQARGFAFMVAAPIVSAAAVTLSRGFQKIKAALHGQGAHLQREATQTLIAVEPEPVDEEGRYTWARNRSTEAGQGQDWRHSMQAEMREPPGTVEMLRRIALAHRVNVLDLEMRGDKVVLNTVRFAREHAAPPPWSDSNPAFFRPICEVDSPFWRETERQVYILNRFARQHGLNAGALYVRDDVVYEENPNAFVDRKVSDVNSLEWDAALRELISDELGYPPTNLEDHKRWDREEHEAYGTSPNHRSKIRMV</sequence>